<accession>A0A2A2PN08</accession>
<dbReference type="SUPFAM" id="SSF56349">
    <property type="entry name" value="DNA breaking-rejoining enzymes"/>
    <property type="match status" value="1"/>
</dbReference>
<gene>
    <name evidence="3" type="ORF">CKQ80_17675</name>
</gene>
<keyword evidence="4" id="KW-1185">Reference proteome</keyword>
<dbReference type="GO" id="GO:0006310">
    <property type="term" value="P:DNA recombination"/>
    <property type="evidence" value="ECO:0007669"/>
    <property type="project" value="UniProtKB-KW"/>
</dbReference>
<dbReference type="PANTHER" id="PTHR30349">
    <property type="entry name" value="PHAGE INTEGRASE-RELATED"/>
    <property type="match status" value="1"/>
</dbReference>
<dbReference type="RefSeq" id="WP_033896462.1">
    <property type="nucleotide sequence ID" value="NZ_NRSS01000003.1"/>
</dbReference>
<evidence type="ECO:0000313" key="4">
    <source>
        <dbReference type="Proteomes" id="UP000217830"/>
    </source>
</evidence>
<dbReference type="PANTHER" id="PTHR30349:SF82">
    <property type="entry name" value="INTEGRASE_RECOMBINASE YOEC-RELATED"/>
    <property type="match status" value="1"/>
</dbReference>
<dbReference type="GO" id="GO:0015074">
    <property type="term" value="P:DNA integration"/>
    <property type="evidence" value="ECO:0007669"/>
    <property type="project" value="UniProtKB-KW"/>
</dbReference>
<dbReference type="CDD" id="cd00397">
    <property type="entry name" value="DNA_BRE_C"/>
    <property type="match status" value="1"/>
</dbReference>
<dbReference type="AlphaFoldDB" id="A0A2A2PN08"/>
<organism evidence="3 4">
    <name type="scientific">Pseudomonas moraviensis</name>
    <dbReference type="NCBI Taxonomy" id="321662"/>
    <lineage>
        <taxon>Bacteria</taxon>
        <taxon>Pseudomonadati</taxon>
        <taxon>Pseudomonadota</taxon>
        <taxon>Gammaproteobacteria</taxon>
        <taxon>Pseudomonadales</taxon>
        <taxon>Pseudomonadaceae</taxon>
        <taxon>Pseudomonas</taxon>
    </lineage>
</organism>
<dbReference type="GO" id="GO:0003677">
    <property type="term" value="F:DNA binding"/>
    <property type="evidence" value="ECO:0007669"/>
    <property type="project" value="InterPro"/>
</dbReference>
<comment type="caution">
    <text evidence="3">The sequence shown here is derived from an EMBL/GenBank/DDBJ whole genome shotgun (WGS) entry which is preliminary data.</text>
</comment>
<dbReference type="Gene3D" id="1.10.443.10">
    <property type="entry name" value="Intergrase catalytic core"/>
    <property type="match status" value="1"/>
</dbReference>
<dbReference type="EMBL" id="NRST01000001">
    <property type="protein sequence ID" value="PAW57056.1"/>
    <property type="molecule type" value="Genomic_DNA"/>
</dbReference>
<dbReference type="Proteomes" id="UP000217830">
    <property type="component" value="Unassembled WGS sequence"/>
</dbReference>
<keyword evidence="1" id="KW-0229">DNA integration</keyword>
<proteinExistence type="predicted"/>
<evidence type="ECO:0000256" key="1">
    <source>
        <dbReference type="ARBA" id="ARBA00022908"/>
    </source>
</evidence>
<reference evidence="3 4" key="1">
    <citation type="submission" date="2017-08" db="EMBL/GenBank/DDBJ databases">
        <title>Draft Genome Sequence of Pseudomonas moraviensis TYU6, isolated from Taxus cuspidata by using PacBio Single-Molecule Real-Time Technology.</title>
        <authorList>
            <person name="Baek K.-H."/>
            <person name="Mishra A.K."/>
        </authorList>
    </citation>
    <scope>NUCLEOTIDE SEQUENCE [LARGE SCALE GENOMIC DNA]</scope>
    <source>
        <strain evidence="3 4">TYU6</strain>
    </source>
</reference>
<protein>
    <submittedName>
        <fullName evidence="3">Integrase</fullName>
    </submittedName>
</protein>
<evidence type="ECO:0000313" key="3">
    <source>
        <dbReference type="EMBL" id="PAW57056.1"/>
    </source>
</evidence>
<sequence>MSYSNRRYEGRLVLIPHAQSAFATLHVGIQPVDSIKSVLEGAETKQLYQVEEIGSSFTSGDIYNLPFLFHKEGEPWHEANSYLLSLIENKTLSNRPTDDLRRRASKLLDYLIYCESEGLNWLDFSGRRPVLRPTYKYFAHLINHSGRSSAVVNQYTGVVFDFYRFVCANWHDIDLQRVDTVKEVKFLIKNAYGAARVITAEKRSQTKSTVPGRLVSIGYVREDNEDLRPLSNVELAEFLKVIEGEEWSALERLILLTALMTGARKQTVLTMRLKHLKGFISERLQLDGTYLLHAGPGTGMDTKKDRSQRLHVPKQLAEELRVLGDSPMMRQRRDKFRTALSLYYPNIQIKDEDMYVFLSDQGGCYYMAKDDPRYPIVKSRPIGQVTDTIKRKILQKTSDKYPQDFSYHWLRATFGFQLYQRLQALIVVGLMRPGDDIDFIMERMHHATREMTEHYLQLFKMLPQKTVAQEKFEASLFLGSYSSFILSAQDE</sequence>
<dbReference type="InterPro" id="IPR011010">
    <property type="entry name" value="DNA_brk_join_enz"/>
</dbReference>
<evidence type="ECO:0000256" key="2">
    <source>
        <dbReference type="ARBA" id="ARBA00023172"/>
    </source>
</evidence>
<dbReference type="InterPro" id="IPR013762">
    <property type="entry name" value="Integrase-like_cat_sf"/>
</dbReference>
<dbReference type="InterPro" id="IPR050090">
    <property type="entry name" value="Tyrosine_recombinase_XerCD"/>
</dbReference>
<keyword evidence="2" id="KW-0233">DNA recombination</keyword>
<name>A0A2A2PN08_9PSED</name>